<dbReference type="Proteomes" id="UP001432027">
    <property type="component" value="Unassembled WGS sequence"/>
</dbReference>
<comment type="caution">
    <text evidence="1">The sequence shown here is derived from an EMBL/GenBank/DDBJ whole genome shotgun (WGS) entry which is preliminary data.</text>
</comment>
<gene>
    <name evidence="1" type="ORF">PENTCL1PPCAC_16317</name>
</gene>
<name>A0AAV5TIU7_9BILA</name>
<dbReference type="Pfam" id="PF05705">
    <property type="entry name" value="DUF829"/>
    <property type="match status" value="1"/>
</dbReference>
<organism evidence="1 2">
    <name type="scientific">Pristionchus entomophagus</name>
    <dbReference type="NCBI Taxonomy" id="358040"/>
    <lineage>
        <taxon>Eukaryota</taxon>
        <taxon>Metazoa</taxon>
        <taxon>Ecdysozoa</taxon>
        <taxon>Nematoda</taxon>
        <taxon>Chromadorea</taxon>
        <taxon>Rhabditida</taxon>
        <taxon>Rhabditina</taxon>
        <taxon>Diplogasteromorpha</taxon>
        <taxon>Diplogasteroidea</taxon>
        <taxon>Neodiplogasteridae</taxon>
        <taxon>Pristionchus</taxon>
    </lineage>
</organism>
<protein>
    <recommendedName>
        <fullName evidence="3">Esterase</fullName>
    </recommendedName>
</protein>
<dbReference type="EMBL" id="BTSX01000004">
    <property type="protein sequence ID" value="GMS94142.1"/>
    <property type="molecule type" value="Genomic_DNA"/>
</dbReference>
<proteinExistence type="predicted"/>
<reference evidence="1" key="1">
    <citation type="submission" date="2023-10" db="EMBL/GenBank/DDBJ databases">
        <title>Genome assembly of Pristionchus species.</title>
        <authorList>
            <person name="Yoshida K."/>
            <person name="Sommer R.J."/>
        </authorList>
    </citation>
    <scope>NUCLEOTIDE SEQUENCE</scope>
    <source>
        <strain evidence="1">RS0144</strain>
    </source>
</reference>
<dbReference type="AlphaFoldDB" id="A0AAV5TIU7"/>
<sequence length="125" mass="14918">MYCRKELEWGTFIDRIRVLARKTVDLSSAVMEMMIQWVHISTGGRISDINTYYYVIDHPQLPHRLTFIYSKADVMCREAPSRAFHQHLSDKRNKEMDAIHFSESPHVQHFMVYPVRYIEGIERML</sequence>
<dbReference type="InterPro" id="IPR008547">
    <property type="entry name" value="DUF829_TMEM53"/>
</dbReference>
<accession>A0AAV5TIU7</accession>
<feature type="non-terminal residue" evidence="1">
    <location>
        <position position="125"/>
    </location>
</feature>
<evidence type="ECO:0008006" key="3">
    <source>
        <dbReference type="Google" id="ProtNLM"/>
    </source>
</evidence>
<evidence type="ECO:0000313" key="2">
    <source>
        <dbReference type="Proteomes" id="UP001432027"/>
    </source>
</evidence>
<evidence type="ECO:0000313" key="1">
    <source>
        <dbReference type="EMBL" id="GMS94142.1"/>
    </source>
</evidence>
<keyword evidence="2" id="KW-1185">Reference proteome</keyword>